<accession>A0ABP7C3C9</accession>
<comment type="caution">
    <text evidence="1">The sequence shown here is derived from an EMBL/GenBank/DDBJ whole genome shotgun (WGS) entry which is preliminary data.</text>
</comment>
<name>A0ABP7C3C9_9MICC</name>
<proteinExistence type="predicted"/>
<dbReference type="Proteomes" id="UP001500752">
    <property type="component" value="Unassembled WGS sequence"/>
</dbReference>
<protein>
    <submittedName>
        <fullName evidence="1">Uncharacterized protein</fullName>
    </submittedName>
</protein>
<sequence length="283" mass="30537">MAAQSFVRGVRAEKVVAGNRFITRTGTPSAPVVSVRTIHDSFGTPAMVEARLEGGRAVRIAYGSTIRVHTNEPAPEPTLNDLPANAADGSPEAVLVAVAREHPHDPRVVASVARLSRGLNVKSGAHLHDVAELAHLLFVELDDQESAWCVLGLLTGLDFDGNLGRWKHVQSALALAAFLADQDGDAVASAHFGALLRAAEAASGDPARARLEAEVLQRRMDEPDLFDREIRRAAAAGNTDAEHVWRNRRLRTLLFLRAHGGSRTLDADELGRLIRFELDALRG</sequence>
<dbReference type="RefSeq" id="WP_345149840.1">
    <property type="nucleotide sequence ID" value="NZ_BAABEO010000009.1"/>
</dbReference>
<gene>
    <name evidence="1" type="ORF">GCM10023081_15900</name>
</gene>
<organism evidence="1 2">
    <name type="scientific">Arthrobacter ginkgonis</name>
    <dbReference type="NCBI Taxonomy" id="1630594"/>
    <lineage>
        <taxon>Bacteria</taxon>
        <taxon>Bacillati</taxon>
        <taxon>Actinomycetota</taxon>
        <taxon>Actinomycetes</taxon>
        <taxon>Micrococcales</taxon>
        <taxon>Micrococcaceae</taxon>
        <taxon>Arthrobacter</taxon>
    </lineage>
</organism>
<keyword evidence="2" id="KW-1185">Reference proteome</keyword>
<reference evidence="2" key="1">
    <citation type="journal article" date="2019" name="Int. J. Syst. Evol. Microbiol.">
        <title>The Global Catalogue of Microorganisms (GCM) 10K type strain sequencing project: providing services to taxonomists for standard genome sequencing and annotation.</title>
        <authorList>
            <consortium name="The Broad Institute Genomics Platform"/>
            <consortium name="The Broad Institute Genome Sequencing Center for Infectious Disease"/>
            <person name="Wu L."/>
            <person name="Ma J."/>
        </authorList>
    </citation>
    <scope>NUCLEOTIDE SEQUENCE [LARGE SCALE GENOMIC DNA]</scope>
    <source>
        <strain evidence="2">JCM 30742</strain>
    </source>
</reference>
<dbReference type="InterPro" id="IPR046553">
    <property type="entry name" value="DUF6707"/>
</dbReference>
<dbReference type="EMBL" id="BAABEO010000009">
    <property type="protein sequence ID" value="GAA3678457.1"/>
    <property type="molecule type" value="Genomic_DNA"/>
</dbReference>
<evidence type="ECO:0000313" key="2">
    <source>
        <dbReference type="Proteomes" id="UP001500752"/>
    </source>
</evidence>
<dbReference type="Pfam" id="PF20453">
    <property type="entry name" value="DUF6707"/>
    <property type="match status" value="1"/>
</dbReference>
<evidence type="ECO:0000313" key="1">
    <source>
        <dbReference type="EMBL" id="GAA3678457.1"/>
    </source>
</evidence>